<dbReference type="PANTHER" id="PTHR43077:SF10">
    <property type="entry name" value="TRANSPORT PERMEASE PROTEIN"/>
    <property type="match status" value="1"/>
</dbReference>
<dbReference type="Proteomes" id="UP000713904">
    <property type="component" value="Unassembled WGS sequence"/>
</dbReference>
<protein>
    <submittedName>
        <fullName evidence="7">ABC transporter permease</fullName>
    </submittedName>
</protein>
<proteinExistence type="predicted"/>
<evidence type="ECO:0000313" key="7">
    <source>
        <dbReference type="EMBL" id="MBC2576228.1"/>
    </source>
</evidence>
<dbReference type="Pfam" id="PF12698">
    <property type="entry name" value="ABC2_membrane_3"/>
    <property type="match status" value="1"/>
</dbReference>
<sequence length="373" mass="43086">MTVFKAYLNIMKKNSIGIMIYFFIFVLISVLSMVSSQKLPSDNVDSNISVAVINNDRDNEFSDKIKKYLDKNYSMKYVKDDNETIKESLISGYVQYVLKINDDSSLEYYVHKDDESVYLINSKIIEYIQINKLLSKYNVKNIEQKSDNIISNDIKLSFHINKDVKKARIINSMYRYYNYQLFVVLAIIMIGTYFIESRFYAGVVKNRISISKMNSRKFNLAVIKSSLSYILFVWLVFSALSVCIFGAGYINSKVGYQFLLSSFIYLIPASGLSFFIASISKNANMNMAITNLLTLTLSFISGVFVPKEFLPEYLEKIALFSPMFWNGRLYSSIVEGVFWNYSTIRYILVQLLIGITFIMLTLVIHKNRAKNEV</sequence>
<dbReference type="RefSeq" id="WP_185624244.1">
    <property type="nucleotide sequence ID" value="NZ_JABGBW010000003.1"/>
</dbReference>
<dbReference type="InterPro" id="IPR013525">
    <property type="entry name" value="ABC2_TM"/>
</dbReference>
<evidence type="ECO:0000256" key="2">
    <source>
        <dbReference type="ARBA" id="ARBA00022692"/>
    </source>
</evidence>
<organism evidence="7 8">
    <name type="scientific">Peptostreptococcus canis</name>
    <dbReference type="NCBI Taxonomy" id="1159213"/>
    <lineage>
        <taxon>Bacteria</taxon>
        <taxon>Bacillati</taxon>
        <taxon>Bacillota</taxon>
        <taxon>Clostridia</taxon>
        <taxon>Peptostreptococcales</taxon>
        <taxon>Peptostreptococcaceae</taxon>
        <taxon>Peptostreptococcus</taxon>
    </lineage>
</organism>
<accession>A0ABR6TM58</accession>
<evidence type="ECO:0000313" key="8">
    <source>
        <dbReference type="Proteomes" id="UP000713904"/>
    </source>
</evidence>
<keyword evidence="4 5" id="KW-0472">Membrane</keyword>
<dbReference type="InterPro" id="IPR051328">
    <property type="entry name" value="T7SS_ABC-Transporter"/>
</dbReference>
<evidence type="ECO:0000256" key="5">
    <source>
        <dbReference type="SAM" id="Phobius"/>
    </source>
</evidence>
<feature type="transmembrane region" description="Helical" evidence="5">
    <location>
        <begin position="344"/>
        <end position="364"/>
    </location>
</feature>
<gene>
    <name evidence="7" type="ORF">HLB29_05965</name>
</gene>
<name>A0ABR6TM58_9FIRM</name>
<keyword evidence="2 5" id="KW-0812">Transmembrane</keyword>
<evidence type="ECO:0000256" key="3">
    <source>
        <dbReference type="ARBA" id="ARBA00022989"/>
    </source>
</evidence>
<feature type="domain" description="ABC-2 type transporter transmembrane" evidence="6">
    <location>
        <begin position="18"/>
        <end position="362"/>
    </location>
</feature>
<evidence type="ECO:0000259" key="6">
    <source>
        <dbReference type="Pfam" id="PF12698"/>
    </source>
</evidence>
<feature type="transmembrane region" description="Helical" evidence="5">
    <location>
        <begin position="226"/>
        <end position="250"/>
    </location>
</feature>
<dbReference type="PANTHER" id="PTHR43077">
    <property type="entry name" value="TRANSPORT PERMEASE YVFS-RELATED"/>
    <property type="match status" value="1"/>
</dbReference>
<feature type="transmembrane region" description="Helical" evidence="5">
    <location>
        <begin position="256"/>
        <end position="276"/>
    </location>
</feature>
<feature type="transmembrane region" description="Helical" evidence="5">
    <location>
        <begin position="176"/>
        <end position="195"/>
    </location>
</feature>
<reference evidence="7 8" key="1">
    <citation type="submission" date="2020-05" db="EMBL/GenBank/DDBJ databases">
        <title>Draft genome of xy-202 and genomic insight in genome of the genus Peptostreptococcus.</title>
        <authorList>
            <person name="Zhang Z."/>
        </authorList>
    </citation>
    <scope>NUCLEOTIDE SEQUENCE [LARGE SCALE GENOMIC DNA]</scope>
    <source>
        <strain evidence="7 8">DSM 27025</strain>
    </source>
</reference>
<evidence type="ECO:0000256" key="4">
    <source>
        <dbReference type="ARBA" id="ARBA00023136"/>
    </source>
</evidence>
<evidence type="ECO:0000256" key="1">
    <source>
        <dbReference type="ARBA" id="ARBA00004141"/>
    </source>
</evidence>
<comment type="caution">
    <text evidence="7">The sequence shown here is derived from an EMBL/GenBank/DDBJ whole genome shotgun (WGS) entry which is preliminary data.</text>
</comment>
<dbReference type="EMBL" id="JABGBW010000003">
    <property type="protein sequence ID" value="MBC2576228.1"/>
    <property type="molecule type" value="Genomic_DNA"/>
</dbReference>
<comment type="subcellular location">
    <subcellularLocation>
        <location evidence="1">Membrane</location>
        <topology evidence="1">Multi-pass membrane protein</topology>
    </subcellularLocation>
</comment>
<keyword evidence="8" id="KW-1185">Reference proteome</keyword>
<keyword evidence="3 5" id="KW-1133">Transmembrane helix</keyword>